<name>A0A443VIR9_RAOPL</name>
<protein>
    <submittedName>
        <fullName evidence="2">Uncharacterized protein</fullName>
    </submittedName>
</protein>
<dbReference type="AlphaFoldDB" id="A0A443VIR9"/>
<comment type="caution">
    <text evidence="2">The sequence shown here is derived from an EMBL/GenBank/DDBJ whole genome shotgun (WGS) entry which is preliminary data.</text>
</comment>
<accession>A0A443VIR9</accession>
<gene>
    <name evidence="2" type="ORF">DN603_20320</name>
</gene>
<evidence type="ECO:0000313" key="2">
    <source>
        <dbReference type="EMBL" id="RWT19645.1"/>
    </source>
</evidence>
<organism evidence="2 3">
    <name type="scientific">Raoultella planticola</name>
    <name type="common">Klebsiella planticola</name>
    <dbReference type="NCBI Taxonomy" id="575"/>
    <lineage>
        <taxon>Bacteria</taxon>
        <taxon>Pseudomonadati</taxon>
        <taxon>Pseudomonadota</taxon>
        <taxon>Gammaproteobacteria</taxon>
        <taxon>Enterobacterales</taxon>
        <taxon>Enterobacteriaceae</taxon>
        <taxon>Klebsiella/Raoultella group</taxon>
        <taxon>Raoultella</taxon>
    </lineage>
</organism>
<evidence type="ECO:0000313" key="3">
    <source>
        <dbReference type="Proteomes" id="UP000288843"/>
    </source>
</evidence>
<proteinExistence type="predicted"/>
<dbReference type="EMBL" id="QKOX01000024">
    <property type="protein sequence ID" value="RWT19645.1"/>
    <property type="molecule type" value="Genomic_DNA"/>
</dbReference>
<feature type="region of interest" description="Disordered" evidence="1">
    <location>
        <begin position="1"/>
        <end position="45"/>
    </location>
</feature>
<feature type="compositionally biased region" description="Basic and acidic residues" evidence="1">
    <location>
        <begin position="29"/>
        <end position="39"/>
    </location>
</feature>
<reference evidence="2 3" key="1">
    <citation type="submission" date="2018-06" db="EMBL/GenBank/DDBJ databases">
        <title>Carbapenemase-producing Enterobacteriaceae present in wastewater treatment plant effluent and nearby surface waters in the US.</title>
        <authorList>
            <person name="Mathys D.A."/>
            <person name="Mollenkopf D.F."/>
            <person name="Feicht S.M."/>
            <person name="Adams R.J."/>
            <person name="Albers A.L."/>
            <person name="Stuever D.M."/>
            <person name="Daniels J.B."/>
            <person name="Wittum T.E."/>
        </authorList>
    </citation>
    <scope>NUCLEOTIDE SEQUENCE [LARGE SCALE GENOMIC DNA]</scope>
    <source>
        <strain evidence="2 3">GEO_47_Down_B</strain>
    </source>
</reference>
<sequence length="72" mass="7961">MFRKTATSGDRDGTTARRANGASLALTPDRMEERGRRANVDNTGAGRVRQIIKRVQNRDRKAASDFPALHHG</sequence>
<evidence type="ECO:0000256" key="1">
    <source>
        <dbReference type="SAM" id="MobiDB-lite"/>
    </source>
</evidence>
<dbReference type="Proteomes" id="UP000288843">
    <property type="component" value="Unassembled WGS sequence"/>
</dbReference>